<sequence>MDTGQTSDQKIVCRFTGFYLEHFLGILLDEDGKMLRFWIMGNMMKDRDDNFYELLALVMNLIWEINPRMVEMIIMILSCIGDYKGCQMQ</sequence>
<reference evidence="1 2" key="1">
    <citation type="journal article" date="2020" name="Nat. Food">
        <title>A phased Vanilla planifolia genome enables genetic improvement of flavour and production.</title>
        <authorList>
            <person name="Hasing T."/>
            <person name="Tang H."/>
            <person name="Brym M."/>
            <person name="Khazi F."/>
            <person name="Huang T."/>
            <person name="Chambers A.H."/>
        </authorList>
    </citation>
    <scope>NUCLEOTIDE SEQUENCE [LARGE SCALE GENOMIC DNA]</scope>
    <source>
        <tissue evidence="1">Leaf</tissue>
    </source>
</reference>
<gene>
    <name evidence="1" type="ORF">HPP92_024811</name>
</gene>
<organism evidence="1 2">
    <name type="scientific">Vanilla planifolia</name>
    <name type="common">Vanilla</name>
    <dbReference type="NCBI Taxonomy" id="51239"/>
    <lineage>
        <taxon>Eukaryota</taxon>
        <taxon>Viridiplantae</taxon>
        <taxon>Streptophyta</taxon>
        <taxon>Embryophyta</taxon>
        <taxon>Tracheophyta</taxon>
        <taxon>Spermatophyta</taxon>
        <taxon>Magnoliopsida</taxon>
        <taxon>Liliopsida</taxon>
        <taxon>Asparagales</taxon>
        <taxon>Orchidaceae</taxon>
        <taxon>Vanilloideae</taxon>
        <taxon>Vanilleae</taxon>
        <taxon>Vanilla</taxon>
    </lineage>
</organism>
<comment type="caution">
    <text evidence="1">The sequence shown here is derived from an EMBL/GenBank/DDBJ whole genome shotgun (WGS) entry which is preliminary data.</text>
</comment>
<evidence type="ECO:0000313" key="2">
    <source>
        <dbReference type="Proteomes" id="UP000639772"/>
    </source>
</evidence>
<dbReference type="EMBL" id="JADCNM010000014">
    <property type="protein sequence ID" value="KAG0453507.1"/>
    <property type="molecule type" value="Genomic_DNA"/>
</dbReference>
<name>A0A835PNS4_VANPL</name>
<protein>
    <submittedName>
        <fullName evidence="1">Uncharacterized protein</fullName>
    </submittedName>
</protein>
<accession>A0A835PNS4</accession>
<evidence type="ECO:0000313" key="1">
    <source>
        <dbReference type="EMBL" id="KAG0453507.1"/>
    </source>
</evidence>
<dbReference type="Proteomes" id="UP000639772">
    <property type="component" value="Unassembled WGS sequence"/>
</dbReference>
<proteinExistence type="predicted"/>
<dbReference type="AlphaFoldDB" id="A0A835PNS4"/>